<dbReference type="SUPFAM" id="SSF51283">
    <property type="entry name" value="dUTPase-like"/>
    <property type="match status" value="1"/>
</dbReference>
<dbReference type="Pfam" id="PF22769">
    <property type="entry name" value="DCD"/>
    <property type="match status" value="1"/>
</dbReference>
<keyword evidence="2" id="KW-0546">Nucleotide metabolism</keyword>
<evidence type="ECO:0000256" key="2">
    <source>
        <dbReference type="ARBA" id="ARBA00023080"/>
    </source>
</evidence>
<dbReference type="Proteomes" id="UP000185744">
    <property type="component" value="Unassembled WGS sequence"/>
</dbReference>
<dbReference type="PANTHER" id="PTHR42680">
    <property type="entry name" value="DCTP DEAMINASE"/>
    <property type="match status" value="1"/>
</dbReference>
<organism evidence="3 4">
    <name type="scientific">Methanohalarchaeum thermophilum</name>
    <dbReference type="NCBI Taxonomy" id="1903181"/>
    <lineage>
        <taxon>Archaea</taxon>
        <taxon>Methanobacteriati</taxon>
        <taxon>Methanobacteriota</taxon>
        <taxon>Methanonatronarchaeia</taxon>
        <taxon>Methanonatronarchaeales</taxon>
        <taxon>Methanonatronarchaeaceae</taxon>
        <taxon>Candidatus Methanohalarchaeum</taxon>
    </lineage>
</organism>
<keyword evidence="4" id="KW-1185">Reference proteome</keyword>
<dbReference type="STRING" id="1903181.BTN85_0373"/>
<proteinExistence type="predicted"/>
<dbReference type="Gene3D" id="2.70.40.10">
    <property type="match status" value="2"/>
</dbReference>
<dbReference type="PANTHER" id="PTHR42680:SF3">
    <property type="entry name" value="DCTP DEAMINASE"/>
    <property type="match status" value="1"/>
</dbReference>
<dbReference type="InParanoid" id="A0A1Q6DU60"/>
<name>A0A1Q6DU60_METT1</name>
<sequence length="141" mass="15651">MSILSEEMIIEYLEEGELEIDPFSEESLQPASYDLRVSEDVEVGQHTLVSTLEKVNFPEDLAGIIRMRSTFSREGIYFSGGFVDPGFRGNLTLAVSAQDGEVKLKRNERIAQMIFLEVKGETKGYGGSYQGSSGLVDSKRT</sequence>
<accession>A0A1Q6DU60</accession>
<keyword evidence="1" id="KW-0378">Hydrolase</keyword>
<dbReference type="InterPro" id="IPR011962">
    <property type="entry name" value="dCTP_deaminase"/>
</dbReference>
<dbReference type="CDD" id="cd07557">
    <property type="entry name" value="trimeric_dUTPase"/>
    <property type="match status" value="1"/>
</dbReference>
<dbReference type="GO" id="GO:0008829">
    <property type="term" value="F:dCTP deaminase activity"/>
    <property type="evidence" value="ECO:0007669"/>
    <property type="project" value="InterPro"/>
</dbReference>
<protein>
    <submittedName>
        <fullName evidence="3">Deoxycytidine deaminase Dcd</fullName>
    </submittedName>
</protein>
<dbReference type="InterPro" id="IPR033704">
    <property type="entry name" value="dUTPase_trimeric"/>
</dbReference>
<dbReference type="FunCoup" id="A0A1Q6DU60">
    <property type="interactions" value="20"/>
</dbReference>
<dbReference type="AlphaFoldDB" id="A0A1Q6DU60"/>
<reference evidence="3" key="1">
    <citation type="submission" date="2016-12" db="EMBL/GenBank/DDBJ databases">
        <title>Discovery of methanogenic haloarchaea.</title>
        <authorList>
            <person name="Sorokin D.Y."/>
            <person name="Makarova K.S."/>
            <person name="Abbas B."/>
            <person name="Ferrer M."/>
            <person name="Golyshin P.N."/>
        </authorList>
    </citation>
    <scope>NUCLEOTIDE SEQUENCE [LARGE SCALE GENOMIC DNA]</scope>
    <source>
        <strain evidence="3">HMET1</strain>
    </source>
</reference>
<evidence type="ECO:0000256" key="1">
    <source>
        <dbReference type="ARBA" id="ARBA00022801"/>
    </source>
</evidence>
<gene>
    <name evidence="3" type="ORF">BTN85_0373</name>
</gene>
<evidence type="ECO:0000313" key="3">
    <source>
        <dbReference type="EMBL" id="OKY77896.1"/>
    </source>
</evidence>
<dbReference type="EMBL" id="MSDW01000001">
    <property type="protein sequence ID" value="OKY77896.1"/>
    <property type="molecule type" value="Genomic_DNA"/>
</dbReference>
<evidence type="ECO:0000313" key="4">
    <source>
        <dbReference type="Proteomes" id="UP000185744"/>
    </source>
</evidence>
<dbReference type="InterPro" id="IPR036157">
    <property type="entry name" value="dUTPase-like_sf"/>
</dbReference>
<comment type="caution">
    <text evidence="3">The sequence shown here is derived from an EMBL/GenBank/DDBJ whole genome shotgun (WGS) entry which is preliminary data.</text>
</comment>
<dbReference type="GO" id="GO:0006229">
    <property type="term" value="P:dUTP biosynthetic process"/>
    <property type="evidence" value="ECO:0007669"/>
    <property type="project" value="InterPro"/>
</dbReference>